<dbReference type="GO" id="GO:0015074">
    <property type="term" value="P:DNA integration"/>
    <property type="evidence" value="ECO:0007669"/>
    <property type="project" value="InterPro"/>
</dbReference>
<dbReference type="Proteomes" id="UP000504618">
    <property type="component" value="Unplaced"/>
</dbReference>
<protein>
    <submittedName>
        <fullName evidence="5">Uncharacterized protein LOC112466187</fullName>
    </submittedName>
</protein>
<dbReference type="GeneID" id="112466187"/>
<dbReference type="RefSeq" id="XP_024889909.1">
    <property type="nucleotide sequence ID" value="XM_025034141.1"/>
</dbReference>
<dbReference type="InterPro" id="IPR011010">
    <property type="entry name" value="DNA_brk_join_enz"/>
</dbReference>
<evidence type="ECO:0000259" key="3">
    <source>
        <dbReference type="PROSITE" id="PS51898"/>
    </source>
</evidence>
<gene>
    <name evidence="5" type="primary">LOC112466187</name>
</gene>
<dbReference type="PANTHER" id="PTHR30349:SF41">
    <property type="entry name" value="INTEGRASE_RECOMBINASE PROTEIN MJ0367-RELATED"/>
    <property type="match status" value="1"/>
</dbReference>
<dbReference type="InterPro" id="IPR002104">
    <property type="entry name" value="Integrase_catalytic"/>
</dbReference>
<dbReference type="AlphaFoldDB" id="A0A6J1R4G3"/>
<dbReference type="InterPro" id="IPR013762">
    <property type="entry name" value="Integrase-like_cat_sf"/>
</dbReference>
<proteinExistence type="predicted"/>
<dbReference type="OrthoDB" id="7697116at2759"/>
<evidence type="ECO:0000313" key="4">
    <source>
        <dbReference type="Proteomes" id="UP000504618"/>
    </source>
</evidence>
<dbReference type="PANTHER" id="PTHR30349">
    <property type="entry name" value="PHAGE INTEGRASE-RELATED"/>
    <property type="match status" value="1"/>
</dbReference>
<dbReference type="GO" id="GO:0006310">
    <property type="term" value="P:DNA recombination"/>
    <property type="evidence" value="ECO:0007669"/>
    <property type="project" value="UniProtKB-KW"/>
</dbReference>
<organism evidence="4 5">
    <name type="scientific">Temnothorax curvispinosus</name>
    <dbReference type="NCBI Taxonomy" id="300111"/>
    <lineage>
        <taxon>Eukaryota</taxon>
        <taxon>Metazoa</taxon>
        <taxon>Ecdysozoa</taxon>
        <taxon>Arthropoda</taxon>
        <taxon>Hexapoda</taxon>
        <taxon>Insecta</taxon>
        <taxon>Pterygota</taxon>
        <taxon>Neoptera</taxon>
        <taxon>Endopterygota</taxon>
        <taxon>Hymenoptera</taxon>
        <taxon>Apocrita</taxon>
        <taxon>Aculeata</taxon>
        <taxon>Formicoidea</taxon>
        <taxon>Formicidae</taxon>
        <taxon>Myrmicinae</taxon>
        <taxon>Temnothorax</taxon>
    </lineage>
</organism>
<dbReference type="GO" id="GO:0003677">
    <property type="term" value="F:DNA binding"/>
    <property type="evidence" value="ECO:0007669"/>
    <property type="project" value="UniProtKB-KW"/>
</dbReference>
<keyword evidence="4" id="KW-1185">Reference proteome</keyword>
<evidence type="ECO:0000256" key="2">
    <source>
        <dbReference type="ARBA" id="ARBA00023172"/>
    </source>
</evidence>
<reference evidence="5" key="1">
    <citation type="submission" date="2025-08" db="UniProtKB">
        <authorList>
            <consortium name="RefSeq"/>
        </authorList>
    </citation>
    <scope>IDENTIFICATION</scope>
    <source>
        <tissue evidence="5">Whole body</tissue>
    </source>
</reference>
<keyword evidence="2" id="KW-0233">DNA recombination</keyword>
<evidence type="ECO:0000313" key="5">
    <source>
        <dbReference type="RefSeq" id="XP_024889909.1"/>
    </source>
</evidence>
<name>A0A6J1R4G3_9HYME</name>
<dbReference type="SUPFAM" id="SSF56349">
    <property type="entry name" value="DNA breaking-rejoining enzymes"/>
    <property type="match status" value="1"/>
</dbReference>
<feature type="domain" description="Tyr recombinase" evidence="3">
    <location>
        <begin position="117"/>
        <end position="219"/>
    </location>
</feature>
<dbReference type="InterPro" id="IPR050090">
    <property type="entry name" value="Tyrosine_recombinase_XerCD"/>
</dbReference>
<evidence type="ECO:0000256" key="1">
    <source>
        <dbReference type="ARBA" id="ARBA00023125"/>
    </source>
</evidence>
<dbReference type="Gene3D" id="1.10.443.10">
    <property type="entry name" value="Intergrase catalytic core"/>
    <property type="match status" value="1"/>
</dbReference>
<accession>A0A6J1R4G3</accession>
<sequence>MVSSDSESDDVFGIPEKIAEAAKNVEQNLLSTKSKSRYETTYLTFMNWRKEKNINSFSENVLLAYISKLSKKTKPSTLWSQYSMLKSTLITKHNVNIHSYSKLTAFLKRKSNGFKSKKSKVFTSNEIRKFLNEVPDDQYLATKVALIIGIAGACRGNELTKLNVENIEHHGSLLLIRIPDTKTKISRLYTIEGKFAEIVKKYETLRPQYATTNRFFLNF</sequence>
<keyword evidence="1" id="KW-0238">DNA-binding</keyword>
<dbReference type="PROSITE" id="PS51898">
    <property type="entry name" value="TYR_RECOMBINASE"/>
    <property type="match status" value="1"/>
</dbReference>